<dbReference type="EMBL" id="CAEZXD010000026">
    <property type="protein sequence ID" value="CAB4678958.1"/>
    <property type="molecule type" value="Genomic_DNA"/>
</dbReference>
<dbReference type="Pfam" id="PF01551">
    <property type="entry name" value="Peptidase_M23"/>
    <property type="match status" value="1"/>
</dbReference>
<dbReference type="CDD" id="cd12797">
    <property type="entry name" value="M23_peptidase"/>
    <property type="match status" value="1"/>
</dbReference>
<feature type="domain" description="M23ase beta-sheet core" evidence="2">
    <location>
        <begin position="133"/>
        <end position="202"/>
    </location>
</feature>
<evidence type="ECO:0000256" key="1">
    <source>
        <dbReference type="SAM" id="MobiDB-lite"/>
    </source>
</evidence>
<dbReference type="EMBL" id="CAFBPT010000008">
    <property type="protein sequence ID" value="CAB5031526.1"/>
    <property type="molecule type" value="Genomic_DNA"/>
</dbReference>
<evidence type="ECO:0000313" key="7">
    <source>
        <dbReference type="EMBL" id="CAB4966340.1"/>
    </source>
</evidence>
<protein>
    <submittedName>
        <fullName evidence="3">Unannotated protein</fullName>
    </submittedName>
</protein>
<organism evidence="3">
    <name type="scientific">freshwater metagenome</name>
    <dbReference type="NCBI Taxonomy" id="449393"/>
    <lineage>
        <taxon>unclassified sequences</taxon>
        <taxon>metagenomes</taxon>
        <taxon>ecological metagenomes</taxon>
    </lineage>
</organism>
<feature type="region of interest" description="Disordered" evidence="1">
    <location>
        <begin position="66"/>
        <end position="85"/>
    </location>
</feature>
<dbReference type="InterPro" id="IPR016047">
    <property type="entry name" value="M23ase_b-sheet_dom"/>
</dbReference>
<dbReference type="EMBL" id="CAFBNU010000010">
    <property type="protein sequence ID" value="CAB4966340.1"/>
    <property type="molecule type" value="Genomic_DNA"/>
</dbReference>
<sequence>MLNILALALISMFSLGISSSADAAIKPGSKCKTKNQVAYSGNIKFTCVKSGSKLLWDKGILITNNSQQSTNPSSNGDEIESLPIDPKAPLNGDLKGAGQGKGLTYVPFGIDTGPRGEGAIGSGTVNPQPGMYAPLGTDVLAIKTGTVIRITKLYSNDYNIMIAAPNDQINIWEVEHVIDVKVKEGDRVKAGQVIAKVGDFDERHTPGIGLVEFGLLINSSGPPTHICPFKKIAPSAKSRITAELTAIIEADKKRGYDSGPMEVIGCTALVSVEG</sequence>
<dbReference type="InterPro" id="IPR011055">
    <property type="entry name" value="Dup_hybrid_motif"/>
</dbReference>
<proteinExistence type="predicted"/>
<dbReference type="AlphaFoldDB" id="A0A6J6N162"/>
<name>A0A6J6N162_9ZZZZ</name>
<dbReference type="Gene3D" id="2.70.70.10">
    <property type="entry name" value="Glucose Permease (Domain IIA)"/>
    <property type="match status" value="1"/>
</dbReference>
<reference evidence="3" key="1">
    <citation type="submission" date="2020-05" db="EMBL/GenBank/DDBJ databases">
        <authorList>
            <person name="Chiriac C."/>
            <person name="Salcher M."/>
            <person name="Ghai R."/>
            <person name="Kavagutti S V."/>
        </authorList>
    </citation>
    <scope>NUCLEOTIDE SEQUENCE</scope>
</reference>
<dbReference type="EMBL" id="CAFAAZ010000010">
    <property type="protein sequence ID" value="CAB4824864.1"/>
    <property type="molecule type" value="Genomic_DNA"/>
</dbReference>
<dbReference type="EMBL" id="CAFBMA010000021">
    <property type="protein sequence ID" value="CAB4904575.1"/>
    <property type="molecule type" value="Genomic_DNA"/>
</dbReference>
<accession>A0A6J6N162</accession>
<evidence type="ECO:0000313" key="5">
    <source>
        <dbReference type="EMBL" id="CAB4824864.1"/>
    </source>
</evidence>
<evidence type="ECO:0000313" key="8">
    <source>
        <dbReference type="EMBL" id="CAB5031526.1"/>
    </source>
</evidence>
<evidence type="ECO:0000313" key="3">
    <source>
        <dbReference type="EMBL" id="CAB4678958.1"/>
    </source>
</evidence>
<feature type="compositionally biased region" description="Low complexity" evidence="1">
    <location>
        <begin position="66"/>
        <end position="75"/>
    </location>
</feature>
<dbReference type="EMBL" id="CAEZYD010000011">
    <property type="protein sequence ID" value="CAB4712266.1"/>
    <property type="molecule type" value="Genomic_DNA"/>
</dbReference>
<gene>
    <name evidence="3" type="ORF">UFOPK2343_00950</name>
    <name evidence="4" type="ORF">UFOPK2652_00876</name>
    <name evidence="5" type="ORF">UFOPK3128_01067</name>
    <name evidence="6" type="ORF">UFOPK3511_01257</name>
    <name evidence="7" type="ORF">UFOPK3880_00966</name>
    <name evidence="8" type="ORF">UFOPK4146_01029</name>
</gene>
<dbReference type="SUPFAM" id="SSF51261">
    <property type="entry name" value="Duplicated hybrid motif"/>
    <property type="match status" value="1"/>
</dbReference>
<evidence type="ECO:0000313" key="6">
    <source>
        <dbReference type="EMBL" id="CAB4904575.1"/>
    </source>
</evidence>
<evidence type="ECO:0000313" key="4">
    <source>
        <dbReference type="EMBL" id="CAB4712266.1"/>
    </source>
</evidence>
<evidence type="ECO:0000259" key="2">
    <source>
        <dbReference type="Pfam" id="PF01551"/>
    </source>
</evidence>